<evidence type="ECO:0000256" key="2">
    <source>
        <dbReference type="ARBA" id="ARBA00011255"/>
    </source>
</evidence>
<sequence>MTTTSSATATPTPTPSATQNLVASLGSGSGIDMQALATNLANAQFASQIDRLKNKSDTLTTQVSSASNIKSMLLSFSTSLGDMVRNGSLSPQPQFSTSGIATGTLSGSRQPSGNYSLEVMALAKSQTLASAAYTGSTAMTDAVGPGTLTFKFGTTTPASTDANGDPVAAGFAEDSSHAAASITIAAGATLNDVANAINAKNAGVTAYVAQTSAGAQLVFKGQEGAANGFVIETSSDSSTALSKLAWKPADTTGQLIASSGDASFKVDGLARTANSNTIAEAIPGVTLKLAATNVDKPTTVTFSDTSSALSTTMTDLTNALNEIASALNAATDPKTGDLRSDSGARALKSALSQFAGSTVVPGATGAARTLADLGLSTQRDGTFTLDSNRLKATLAKDPQGVAAMFTNGLYGVYSNVDKLYRNSTSASNPGSLGGSIARFNKQLTQAKEDQNTLSTKQEKLRATLNARFAVTDSRISSSKSTLSFLQGQIDAWNKSDR</sequence>
<feature type="domain" description="Flagellar hook-associated protein 2 N-terminal" evidence="7">
    <location>
        <begin position="29"/>
        <end position="126"/>
    </location>
</feature>
<dbReference type="GO" id="GO:0009421">
    <property type="term" value="C:bacterial-type flagellum filament cap"/>
    <property type="evidence" value="ECO:0007669"/>
    <property type="project" value="InterPro"/>
</dbReference>
<dbReference type="InterPro" id="IPR040026">
    <property type="entry name" value="FliD"/>
</dbReference>
<keyword evidence="9" id="KW-0969">Cilium</keyword>
<keyword evidence="4 5" id="KW-0975">Bacterial flagellum</keyword>
<dbReference type="InterPro" id="IPR010810">
    <property type="entry name" value="Flagellin_hook_IN_motif"/>
</dbReference>
<evidence type="ECO:0000256" key="6">
    <source>
        <dbReference type="SAM" id="MobiDB-lite"/>
    </source>
</evidence>
<dbReference type="Proteomes" id="UP000561459">
    <property type="component" value="Unassembled WGS sequence"/>
</dbReference>
<reference evidence="9 10" key="1">
    <citation type="submission" date="2020-08" db="EMBL/GenBank/DDBJ databases">
        <title>Genomic Encyclopedia of Type Strains, Phase IV (KMG-IV): sequencing the most valuable type-strain genomes for metagenomic binning, comparative biology and taxonomic classification.</title>
        <authorList>
            <person name="Goeker M."/>
        </authorList>
    </citation>
    <scope>NUCLEOTIDE SEQUENCE [LARGE SCALE GENOMIC DNA]</scope>
    <source>
        <strain evidence="9 10">DSM 27568</strain>
    </source>
</reference>
<keyword evidence="3" id="KW-0175">Coiled coil</keyword>
<name>A0A7W6C2Y0_9SPHN</name>
<dbReference type="GO" id="GO:0005576">
    <property type="term" value="C:extracellular region"/>
    <property type="evidence" value="ECO:0007669"/>
    <property type="project" value="UniProtKB-SubCell"/>
</dbReference>
<accession>A0A7W6C2Y0</accession>
<feature type="domain" description="Flagellar hook-associated protein 2 C-terminal" evidence="8">
    <location>
        <begin position="261"/>
        <end position="477"/>
    </location>
</feature>
<keyword evidence="10" id="KW-1185">Reference proteome</keyword>
<dbReference type="InterPro" id="IPR010809">
    <property type="entry name" value="FliD_C"/>
</dbReference>
<feature type="region of interest" description="Disordered" evidence="6">
    <location>
        <begin position="85"/>
        <end position="107"/>
    </location>
</feature>
<evidence type="ECO:0000259" key="8">
    <source>
        <dbReference type="Pfam" id="PF07195"/>
    </source>
</evidence>
<dbReference type="GO" id="GO:0071973">
    <property type="term" value="P:bacterial-type flagellum-dependent cell motility"/>
    <property type="evidence" value="ECO:0007669"/>
    <property type="project" value="TreeGrafter"/>
</dbReference>
<comment type="subcellular location">
    <subcellularLocation>
        <location evidence="5">Secreted</location>
    </subcellularLocation>
    <subcellularLocation>
        <location evidence="5">Bacterial flagellum</location>
    </subcellularLocation>
</comment>
<dbReference type="Pfam" id="PF07195">
    <property type="entry name" value="FliD_C"/>
    <property type="match status" value="1"/>
</dbReference>
<dbReference type="PANTHER" id="PTHR30288">
    <property type="entry name" value="FLAGELLAR CAP/ASSEMBLY PROTEIN FLID"/>
    <property type="match status" value="1"/>
</dbReference>
<dbReference type="EMBL" id="JACIDY010000001">
    <property type="protein sequence ID" value="MBB3938561.1"/>
    <property type="molecule type" value="Genomic_DNA"/>
</dbReference>
<evidence type="ECO:0000256" key="4">
    <source>
        <dbReference type="ARBA" id="ARBA00023143"/>
    </source>
</evidence>
<dbReference type="Pfam" id="PF07196">
    <property type="entry name" value="Flagellin_IN"/>
    <property type="match status" value="1"/>
</dbReference>
<dbReference type="GO" id="GO:0007155">
    <property type="term" value="P:cell adhesion"/>
    <property type="evidence" value="ECO:0007669"/>
    <property type="project" value="InterPro"/>
</dbReference>
<comment type="similarity">
    <text evidence="1 5">Belongs to the FliD family.</text>
</comment>
<dbReference type="Pfam" id="PF02465">
    <property type="entry name" value="FliD_N"/>
    <property type="match status" value="1"/>
</dbReference>
<evidence type="ECO:0000313" key="9">
    <source>
        <dbReference type="EMBL" id="MBB3938561.1"/>
    </source>
</evidence>
<evidence type="ECO:0000256" key="1">
    <source>
        <dbReference type="ARBA" id="ARBA00009764"/>
    </source>
</evidence>
<dbReference type="RefSeq" id="WP_183615491.1">
    <property type="nucleotide sequence ID" value="NZ_JACIDY010000001.1"/>
</dbReference>
<keyword evidence="9" id="KW-0966">Cell projection</keyword>
<evidence type="ECO:0000256" key="3">
    <source>
        <dbReference type="ARBA" id="ARBA00023054"/>
    </source>
</evidence>
<comment type="subunit">
    <text evidence="2 5">Homopentamer.</text>
</comment>
<evidence type="ECO:0000313" key="10">
    <source>
        <dbReference type="Proteomes" id="UP000561459"/>
    </source>
</evidence>
<dbReference type="PANTHER" id="PTHR30288:SF0">
    <property type="entry name" value="FLAGELLAR HOOK-ASSOCIATED PROTEIN 2"/>
    <property type="match status" value="1"/>
</dbReference>
<organism evidence="9 10">
    <name type="scientific">Novosphingobium fluoreni</name>
    <dbReference type="NCBI Taxonomy" id="1391222"/>
    <lineage>
        <taxon>Bacteria</taxon>
        <taxon>Pseudomonadati</taxon>
        <taxon>Pseudomonadota</taxon>
        <taxon>Alphaproteobacteria</taxon>
        <taxon>Sphingomonadales</taxon>
        <taxon>Sphingomonadaceae</taxon>
        <taxon>Novosphingobium</taxon>
    </lineage>
</organism>
<dbReference type="GO" id="GO:0009424">
    <property type="term" value="C:bacterial-type flagellum hook"/>
    <property type="evidence" value="ECO:0007669"/>
    <property type="project" value="UniProtKB-UniRule"/>
</dbReference>
<comment type="function">
    <text evidence="5">Required for morphogenesis and for the elongation of the flagellar filament by facilitating polymerization of the flagellin monomers at the tip of growing filament. Forms a capping structure, which prevents flagellin subunits (transported through the central channel of the flagellum) from leaking out without polymerization at the distal end.</text>
</comment>
<keyword evidence="9" id="KW-0282">Flagellum</keyword>
<dbReference type="InterPro" id="IPR003481">
    <property type="entry name" value="FliD_N"/>
</dbReference>
<gene>
    <name evidence="9" type="ORF">GGR39_000190</name>
</gene>
<evidence type="ECO:0000259" key="7">
    <source>
        <dbReference type="Pfam" id="PF02465"/>
    </source>
</evidence>
<feature type="compositionally biased region" description="Polar residues" evidence="6">
    <location>
        <begin position="87"/>
        <end position="107"/>
    </location>
</feature>
<evidence type="ECO:0000256" key="5">
    <source>
        <dbReference type="RuleBase" id="RU362066"/>
    </source>
</evidence>
<dbReference type="AlphaFoldDB" id="A0A7W6C2Y0"/>
<protein>
    <recommendedName>
        <fullName evidence="5">Flagellar hook-associated protein 2</fullName>
        <shortName evidence="5">HAP2</shortName>
    </recommendedName>
    <alternativeName>
        <fullName evidence="5">Flagellar cap protein</fullName>
    </alternativeName>
</protein>
<comment type="caution">
    <text evidence="9">The sequence shown here is derived from an EMBL/GenBank/DDBJ whole genome shotgun (WGS) entry which is preliminary data.</text>
</comment>
<proteinExistence type="inferred from homology"/>
<keyword evidence="5" id="KW-0964">Secreted</keyword>